<dbReference type="AlphaFoldDB" id="A0A8B8FC81"/>
<dbReference type="Pfam" id="PF00328">
    <property type="entry name" value="His_Phos_2"/>
    <property type="match status" value="1"/>
</dbReference>
<accession>A0A8B8FC81</accession>
<keyword evidence="8" id="KW-0812">Transmembrane</keyword>
<dbReference type="PROSITE" id="PS00616">
    <property type="entry name" value="HIS_ACID_PHOSPHAT_1"/>
    <property type="match status" value="1"/>
</dbReference>
<proteinExistence type="inferred from homology"/>
<dbReference type="InterPro" id="IPR029033">
    <property type="entry name" value="His_PPase_superfam"/>
</dbReference>
<evidence type="ECO:0000256" key="5">
    <source>
        <dbReference type="ARBA" id="ARBA00022801"/>
    </source>
</evidence>
<keyword evidence="9" id="KW-1185">Reference proteome</keyword>
<evidence type="ECO:0000313" key="10">
    <source>
        <dbReference type="RefSeq" id="XP_025407935.1"/>
    </source>
</evidence>
<evidence type="ECO:0000313" key="9">
    <source>
        <dbReference type="Proteomes" id="UP000694846"/>
    </source>
</evidence>
<keyword evidence="7" id="KW-0325">Glycoprotein</keyword>
<dbReference type="CDD" id="cd07061">
    <property type="entry name" value="HP_HAP_like"/>
    <property type="match status" value="1"/>
</dbReference>
<keyword evidence="8" id="KW-0472">Membrane</keyword>
<evidence type="ECO:0000256" key="8">
    <source>
        <dbReference type="SAM" id="Phobius"/>
    </source>
</evidence>
<dbReference type="InterPro" id="IPR033379">
    <property type="entry name" value="Acid_Pase_AS"/>
</dbReference>
<comment type="catalytic activity">
    <reaction evidence="1">
        <text>a phosphate monoester + H2O = an alcohol + phosphate</text>
        <dbReference type="Rhea" id="RHEA:15017"/>
        <dbReference type="ChEBI" id="CHEBI:15377"/>
        <dbReference type="ChEBI" id="CHEBI:30879"/>
        <dbReference type="ChEBI" id="CHEBI:43474"/>
        <dbReference type="ChEBI" id="CHEBI:67140"/>
        <dbReference type="EC" id="3.1.3.2"/>
    </reaction>
</comment>
<dbReference type="RefSeq" id="XP_025407935.1">
    <property type="nucleotide sequence ID" value="XM_025552150.1"/>
</dbReference>
<keyword evidence="6" id="KW-1015">Disulfide bond</keyword>
<reference evidence="10" key="1">
    <citation type="submission" date="2025-08" db="UniProtKB">
        <authorList>
            <consortium name="RefSeq"/>
        </authorList>
    </citation>
    <scope>IDENTIFICATION</scope>
    <source>
        <tissue evidence="10">Whole body</tissue>
    </source>
</reference>
<dbReference type="GO" id="GO:0003993">
    <property type="term" value="F:acid phosphatase activity"/>
    <property type="evidence" value="ECO:0007669"/>
    <property type="project" value="UniProtKB-EC"/>
</dbReference>
<organism evidence="9 10">
    <name type="scientific">Sipha flava</name>
    <name type="common">yellow sugarcane aphid</name>
    <dbReference type="NCBI Taxonomy" id="143950"/>
    <lineage>
        <taxon>Eukaryota</taxon>
        <taxon>Metazoa</taxon>
        <taxon>Ecdysozoa</taxon>
        <taxon>Arthropoda</taxon>
        <taxon>Hexapoda</taxon>
        <taxon>Insecta</taxon>
        <taxon>Pterygota</taxon>
        <taxon>Neoptera</taxon>
        <taxon>Paraneoptera</taxon>
        <taxon>Hemiptera</taxon>
        <taxon>Sternorrhyncha</taxon>
        <taxon>Aphidomorpha</taxon>
        <taxon>Aphidoidea</taxon>
        <taxon>Aphididae</taxon>
        <taxon>Sipha</taxon>
    </lineage>
</organism>
<name>A0A8B8FC81_9HEMI</name>
<dbReference type="Proteomes" id="UP000694846">
    <property type="component" value="Unplaced"/>
</dbReference>
<dbReference type="OrthoDB" id="258392at2759"/>
<evidence type="ECO:0000256" key="6">
    <source>
        <dbReference type="ARBA" id="ARBA00023157"/>
    </source>
</evidence>
<dbReference type="InterPro" id="IPR050645">
    <property type="entry name" value="Histidine_acid_phosphatase"/>
</dbReference>
<dbReference type="PANTHER" id="PTHR11567">
    <property type="entry name" value="ACID PHOSPHATASE-RELATED"/>
    <property type="match status" value="1"/>
</dbReference>
<dbReference type="InterPro" id="IPR000560">
    <property type="entry name" value="His_Pase_clade-2"/>
</dbReference>
<keyword evidence="4" id="KW-0732">Signal</keyword>
<dbReference type="PANTHER" id="PTHR11567:SF211">
    <property type="entry name" value="PROSTATIC ACID PHOSPHATASE"/>
    <property type="match status" value="1"/>
</dbReference>
<evidence type="ECO:0000256" key="1">
    <source>
        <dbReference type="ARBA" id="ARBA00000032"/>
    </source>
</evidence>
<dbReference type="GeneID" id="112681838"/>
<feature type="transmembrane region" description="Helical" evidence="8">
    <location>
        <begin position="7"/>
        <end position="26"/>
    </location>
</feature>
<evidence type="ECO:0000256" key="2">
    <source>
        <dbReference type="ARBA" id="ARBA00005375"/>
    </source>
</evidence>
<dbReference type="SUPFAM" id="SSF53254">
    <property type="entry name" value="Phosphoglycerate mutase-like"/>
    <property type="match status" value="1"/>
</dbReference>
<keyword evidence="8" id="KW-1133">Transmembrane helix</keyword>
<gene>
    <name evidence="10" type="primary">LOC112681838</name>
</gene>
<evidence type="ECO:0000256" key="7">
    <source>
        <dbReference type="ARBA" id="ARBA00023180"/>
    </source>
</evidence>
<comment type="similarity">
    <text evidence="2">Belongs to the histidine acid phosphatase family.</text>
</comment>
<dbReference type="EC" id="3.1.3.2" evidence="3"/>
<dbReference type="Gene3D" id="3.40.50.1240">
    <property type="entry name" value="Phosphoglycerate mutase-like"/>
    <property type="match status" value="1"/>
</dbReference>
<evidence type="ECO:0000256" key="3">
    <source>
        <dbReference type="ARBA" id="ARBA00012646"/>
    </source>
</evidence>
<evidence type="ECO:0000256" key="4">
    <source>
        <dbReference type="ARBA" id="ARBA00022729"/>
    </source>
</evidence>
<keyword evidence="5" id="KW-0378">Hydrolase</keyword>
<protein>
    <recommendedName>
        <fullName evidence="3">acid phosphatase</fullName>
        <ecNumber evidence="3">3.1.3.2</ecNumber>
    </recommendedName>
</protein>
<sequence>MTLDRRIVTLLACLTVGTVVGVWYAVTHHERTQSYDDDDNDTDAEPGTFASTSLKSVTVVFRHGDRSPAFDYKTFPNIYENNFPEGKGQLTKIGKQHMYQKGKLFRRLYNGFISDLYLDHEILVKTTKYSRTFMSAAMVLAGMYPPKYYQKWSFSETVWQPIPISNDSPDQTMLFRNGSCPYTIWFMKNDNDVIINNYNETQIEELLSHLSEKCGIPINIEAMFDLYDLFKSMISNELQLPEWINHEQFQLMELIYYEQTRRVYNNKKIQNIIIGPLIKQISLNMELQSNSPDYIKTKNNMHLYAGHDMTLGTMMYFLGNNKIKLPDFGASAHFHLYLNKTIKVFYYNKWDNENGEEMSIPKCGYSCNLDDFVNLINNEMSTEWEQDCQIEGN</sequence>